<dbReference type="AlphaFoldDB" id="A0A6B2FZZ8"/>
<evidence type="ECO:0000256" key="4">
    <source>
        <dbReference type="ARBA" id="ARBA00051764"/>
    </source>
</evidence>
<dbReference type="SUPFAM" id="SSF52518">
    <property type="entry name" value="Thiamin diphosphate-binding fold (THDP-binding)"/>
    <property type="match status" value="1"/>
</dbReference>
<evidence type="ECO:0000259" key="5">
    <source>
        <dbReference type="SMART" id="SM00861"/>
    </source>
</evidence>
<dbReference type="Gene3D" id="3.40.50.970">
    <property type="match status" value="1"/>
</dbReference>
<dbReference type="InterPro" id="IPR009014">
    <property type="entry name" value="Transketo_C/PFOR_II"/>
</dbReference>
<dbReference type="FunFam" id="3.40.50.970:FF:000001">
    <property type="entry name" value="Pyruvate dehydrogenase E1 beta subunit"/>
    <property type="match status" value="1"/>
</dbReference>
<dbReference type="GO" id="GO:0009083">
    <property type="term" value="P:branched-chain amino acid catabolic process"/>
    <property type="evidence" value="ECO:0007669"/>
    <property type="project" value="TreeGrafter"/>
</dbReference>
<proteinExistence type="predicted"/>
<dbReference type="GO" id="GO:0007584">
    <property type="term" value="P:response to nutrient"/>
    <property type="evidence" value="ECO:0007669"/>
    <property type="project" value="TreeGrafter"/>
</dbReference>
<organism evidence="6">
    <name type="scientific">Myxobolus squamalis</name>
    <name type="common">Myxosporean</name>
    <dbReference type="NCBI Taxonomy" id="59785"/>
    <lineage>
        <taxon>Eukaryota</taxon>
        <taxon>Metazoa</taxon>
        <taxon>Cnidaria</taxon>
        <taxon>Myxozoa</taxon>
        <taxon>Myxosporea</taxon>
        <taxon>Bivalvulida</taxon>
        <taxon>Platysporina</taxon>
        <taxon>Myxobolidae</taxon>
        <taxon>Myxobolus</taxon>
    </lineage>
</organism>
<accession>A0A6B2FZZ8</accession>
<dbReference type="Gene3D" id="3.40.50.920">
    <property type="match status" value="1"/>
</dbReference>
<dbReference type="SUPFAM" id="SSF52922">
    <property type="entry name" value="TK C-terminal domain-like"/>
    <property type="match status" value="1"/>
</dbReference>
<dbReference type="PANTHER" id="PTHR42980:SF1">
    <property type="entry name" value="2-OXOISOVALERATE DEHYDROGENASE SUBUNIT BETA, MITOCHONDRIAL"/>
    <property type="match status" value="1"/>
</dbReference>
<dbReference type="Pfam" id="PF02780">
    <property type="entry name" value="Transketolase_C"/>
    <property type="match status" value="1"/>
</dbReference>
<comment type="cofactor">
    <cofactor evidence="1">
        <name>thiamine diphosphate</name>
        <dbReference type="ChEBI" id="CHEBI:58937"/>
    </cofactor>
</comment>
<evidence type="ECO:0000256" key="2">
    <source>
        <dbReference type="ARBA" id="ARBA00012277"/>
    </source>
</evidence>
<dbReference type="PANTHER" id="PTHR42980">
    <property type="entry name" value="2-OXOISOVALERATE DEHYDROGENASE SUBUNIT BETA-RELATED"/>
    <property type="match status" value="1"/>
</dbReference>
<dbReference type="EMBL" id="GHBR01000319">
    <property type="protein sequence ID" value="NDJ95896.1"/>
    <property type="molecule type" value="Transcribed_RNA"/>
</dbReference>
<keyword evidence="3" id="KW-0560">Oxidoreductase</keyword>
<dbReference type="EC" id="1.2.4.4" evidence="2"/>
<feature type="domain" description="Transketolase-like pyrimidine-binding" evidence="5">
    <location>
        <begin position="31"/>
        <end position="206"/>
    </location>
</feature>
<name>A0A6B2FZZ8_MYXSQ</name>
<dbReference type="InterPro" id="IPR033248">
    <property type="entry name" value="Transketolase_C"/>
</dbReference>
<sequence length="353" mass="38827">MMKLFKRFLTRSKFRSIQAPHLTKTKDYTPMTLAHSVQNALDTSLSLNPLSFLIGEDIGFGGMFRCTSGLLQKYGSQRVLDMPLTEQGIIGFAIGLAASGCISIAEIQVADYIFPAFDQIVNEAAKYRYRSGGMFNCAGLTIRAPYGAFGGGGLYHSQSPEAFFAHIPGIKVVIPRGPIQAKGLLLSCIFDPNPCIFFEPKAFYKTAIENVPDEDFRIELSKGEVIQKGKDMTLIGYGSQTFALLDAAHMAKEQLNISCEIIDLQTISPWDEALVYESVSKTGHVIVSHEAPLTGGFASEVAASIQENCYDSLKSAVTRVCGHDAHITHSHETLVLPDKYRLFEEIKRIGERK</sequence>
<dbReference type="SMART" id="SM00861">
    <property type="entry name" value="Transket_pyr"/>
    <property type="match status" value="1"/>
</dbReference>
<reference evidence="6" key="1">
    <citation type="submission" date="2018-11" db="EMBL/GenBank/DDBJ databases">
        <title>Myxobolus squamalis genome and transcriptome.</title>
        <authorList>
            <person name="Yahalomi D."/>
            <person name="Atkinson S.D."/>
            <person name="Neuhof M."/>
            <person name="Chang E.S."/>
            <person name="Philippe H."/>
            <person name="Cartwright P."/>
            <person name="Bartholomew J.L."/>
            <person name="Huchon D."/>
        </authorList>
    </citation>
    <scope>NUCLEOTIDE SEQUENCE</scope>
    <source>
        <strain evidence="6">71B08</strain>
        <tissue evidence="6">Whole</tissue>
    </source>
</reference>
<dbReference type="CDD" id="cd07036">
    <property type="entry name" value="TPP_PYR_E1-PDHc-beta_like"/>
    <property type="match status" value="1"/>
</dbReference>
<comment type="catalytic activity">
    <reaction evidence="4">
        <text>N(6)-[(R)-lipoyl]-L-lysyl-[protein] + 3-methyl-2-oxobutanoate + H(+) = N(6)-[(R)-S(8)-2-methylpropanoyldihydrolipoyl]-L-lysyl-[protein] + CO2</text>
        <dbReference type="Rhea" id="RHEA:13457"/>
        <dbReference type="Rhea" id="RHEA-COMP:10474"/>
        <dbReference type="Rhea" id="RHEA-COMP:10497"/>
        <dbReference type="ChEBI" id="CHEBI:11851"/>
        <dbReference type="ChEBI" id="CHEBI:15378"/>
        <dbReference type="ChEBI" id="CHEBI:16526"/>
        <dbReference type="ChEBI" id="CHEBI:83099"/>
        <dbReference type="ChEBI" id="CHEBI:83142"/>
        <dbReference type="EC" id="1.2.4.4"/>
    </reaction>
    <physiologicalReaction direction="left-to-right" evidence="4">
        <dbReference type="Rhea" id="RHEA:13458"/>
    </physiologicalReaction>
</comment>
<evidence type="ECO:0000256" key="3">
    <source>
        <dbReference type="ARBA" id="ARBA00023002"/>
    </source>
</evidence>
<dbReference type="Pfam" id="PF02779">
    <property type="entry name" value="Transket_pyr"/>
    <property type="match status" value="1"/>
</dbReference>
<evidence type="ECO:0000256" key="1">
    <source>
        <dbReference type="ARBA" id="ARBA00001964"/>
    </source>
</evidence>
<evidence type="ECO:0000313" key="6">
    <source>
        <dbReference type="EMBL" id="NDJ95896.1"/>
    </source>
</evidence>
<dbReference type="InterPro" id="IPR005475">
    <property type="entry name" value="Transketolase-like_Pyr-bd"/>
</dbReference>
<dbReference type="GO" id="GO:0003863">
    <property type="term" value="F:branched-chain 2-oxo acid dehydrogenase activity"/>
    <property type="evidence" value="ECO:0007669"/>
    <property type="project" value="UniProtKB-EC"/>
</dbReference>
<dbReference type="InterPro" id="IPR029061">
    <property type="entry name" value="THDP-binding"/>
</dbReference>
<protein>
    <recommendedName>
        <fullName evidence="2">3-methyl-2-oxobutanoate dehydrogenase (2-methylpropanoyl-transferring)</fullName>
        <ecNumber evidence="2">1.2.4.4</ecNumber>
    </recommendedName>
</protein>